<keyword evidence="4" id="KW-0949">S-adenosyl-L-methionine</keyword>
<dbReference type="AlphaFoldDB" id="A0A1G2B7X3"/>
<sequence>MSDLKQRVQDLLALADVQINGSRPWDIQIKDDRFYQRVFAHGSLGLGESYMDGWWDVAELDVMIGKIMSAHLDTKVRTVDLVKDALKARLMNLQSPKRAFEIGEKHYDVGNDLYERMLGKRMAYTCGYWKNAETLEEAQEAKLDLLCRKIGLKKGDRVLDIGGGWGSFAGYAAEKYGASVVATTVSKEQVEWGRKRYAGMPIEFRLQDYRETNEQFDHVVSVGMVEHVGYKNYRTFMESAWRNLKQGGFFLLHTIGGNKSVHRTDPWIAKYIFPNSMLPSVAQLARAMEGLFVMEDWHNFGYHYYLTLREWFKNFDAGWPELQVKYGDRFYRMWKYYLLSCAGLFQARQIQLWQVVMSKGGVKGGYNSIR</sequence>
<gene>
    <name evidence="7" type="ORF">A3F54_00130</name>
</gene>
<dbReference type="PANTHER" id="PTHR43667:SF1">
    <property type="entry name" value="CYCLOPROPANE-FATTY-ACYL-PHOSPHOLIPID SYNTHASE"/>
    <property type="match status" value="1"/>
</dbReference>
<keyword evidence="2" id="KW-0489">Methyltransferase</keyword>
<dbReference type="InterPro" id="IPR003333">
    <property type="entry name" value="CMAS"/>
</dbReference>
<dbReference type="GO" id="GO:0008168">
    <property type="term" value="F:methyltransferase activity"/>
    <property type="evidence" value="ECO:0007669"/>
    <property type="project" value="UniProtKB-KW"/>
</dbReference>
<dbReference type="EMBL" id="MHKD01000003">
    <property type="protein sequence ID" value="OGY85261.1"/>
    <property type="molecule type" value="Genomic_DNA"/>
</dbReference>
<proteinExistence type="inferred from homology"/>
<dbReference type="InterPro" id="IPR029063">
    <property type="entry name" value="SAM-dependent_MTases_sf"/>
</dbReference>
<evidence type="ECO:0000256" key="4">
    <source>
        <dbReference type="ARBA" id="ARBA00022691"/>
    </source>
</evidence>
<dbReference type="NCBIfam" id="NF008686">
    <property type="entry name" value="PRK11705.1"/>
    <property type="match status" value="1"/>
</dbReference>
<evidence type="ECO:0000256" key="6">
    <source>
        <dbReference type="PIRSR" id="PIRSR003085-1"/>
    </source>
</evidence>
<evidence type="ECO:0000256" key="3">
    <source>
        <dbReference type="ARBA" id="ARBA00022679"/>
    </source>
</evidence>
<keyword evidence="5" id="KW-0443">Lipid metabolism</keyword>
<comment type="similarity">
    <text evidence="1">Belongs to the CFA/CMAS family.</text>
</comment>
<evidence type="ECO:0000313" key="8">
    <source>
        <dbReference type="Proteomes" id="UP000176952"/>
    </source>
</evidence>
<dbReference type="GO" id="GO:0032259">
    <property type="term" value="P:methylation"/>
    <property type="evidence" value="ECO:0007669"/>
    <property type="project" value="UniProtKB-KW"/>
</dbReference>
<protein>
    <submittedName>
        <fullName evidence="7">Cyclopropane-fatty-acyl-phospholipid synthase</fullName>
    </submittedName>
</protein>
<name>A0A1G2B7X3_9BACT</name>
<organism evidence="7 8">
    <name type="scientific">Candidatus Kerfeldbacteria bacterium RIFCSPHIGHO2_12_FULL_48_17</name>
    <dbReference type="NCBI Taxonomy" id="1798542"/>
    <lineage>
        <taxon>Bacteria</taxon>
        <taxon>Candidatus Kerfeldiibacteriota</taxon>
    </lineage>
</organism>
<dbReference type="STRING" id="1798542.A3F54_00130"/>
<accession>A0A1G2B7X3</accession>
<comment type="caution">
    <text evidence="7">The sequence shown here is derived from an EMBL/GenBank/DDBJ whole genome shotgun (WGS) entry which is preliminary data.</text>
</comment>
<dbReference type="InterPro" id="IPR050723">
    <property type="entry name" value="CFA/CMAS"/>
</dbReference>
<dbReference type="SUPFAM" id="SSF53335">
    <property type="entry name" value="S-adenosyl-L-methionine-dependent methyltransferases"/>
    <property type="match status" value="1"/>
</dbReference>
<dbReference type="PIRSF" id="PIRSF003085">
    <property type="entry name" value="CMAS"/>
    <property type="match status" value="1"/>
</dbReference>
<dbReference type="GO" id="GO:0008610">
    <property type="term" value="P:lipid biosynthetic process"/>
    <property type="evidence" value="ECO:0007669"/>
    <property type="project" value="InterPro"/>
</dbReference>
<reference evidence="7 8" key="1">
    <citation type="journal article" date="2016" name="Nat. Commun.">
        <title>Thousands of microbial genomes shed light on interconnected biogeochemical processes in an aquifer system.</title>
        <authorList>
            <person name="Anantharaman K."/>
            <person name="Brown C.T."/>
            <person name="Hug L.A."/>
            <person name="Sharon I."/>
            <person name="Castelle C.J."/>
            <person name="Probst A.J."/>
            <person name="Thomas B.C."/>
            <person name="Singh A."/>
            <person name="Wilkins M.J."/>
            <person name="Karaoz U."/>
            <person name="Brodie E.L."/>
            <person name="Williams K.H."/>
            <person name="Hubbard S.S."/>
            <person name="Banfield J.F."/>
        </authorList>
    </citation>
    <scope>NUCLEOTIDE SEQUENCE [LARGE SCALE GENOMIC DNA]</scope>
</reference>
<evidence type="ECO:0000313" key="7">
    <source>
        <dbReference type="EMBL" id="OGY85261.1"/>
    </source>
</evidence>
<keyword evidence="3" id="KW-0808">Transferase</keyword>
<evidence type="ECO:0000256" key="2">
    <source>
        <dbReference type="ARBA" id="ARBA00022603"/>
    </source>
</evidence>
<dbReference type="PANTHER" id="PTHR43667">
    <property type="entry name" value="CYCLOPROPANE-FATTY-ACYL-PHOSPHOLIPID SYNTHASE"/>
    <property type="match status" value="1"/>
</dbReference>
<dbReference type="Proteomes" id="UP000176952">
    <property type="component" value="Unassembled WGS sequence"/>
</dbReference>
<evidence type="ECO:0000256" key="1">
    <source>
        <dbReference type="ARBA" id="ARBA00010815"/>
    </source>
</evidence>
<evidence type="ECO:0000256" key="5">
    <source>
        <dbReference type="ARBA" id="ARBA00023098"/>
    </source>
</evidence>
<dbReference type="CDD" id="cd02440">
    <property type="entry name" value="AdoMet_MTases"/>
    <property type="match status" value="1"/>
</dbReference>
<dbReference type="Gene3D" id="3.40.50.150">
    <property type="entry name" value="Vaccinia Virus protein VP39"/>
    <property type="match status" value="1"/>
</dbReference>
<dbReference type="Pfam" id="PF02353">
    <property type="entry name" value="CMAS"/>
    <property type="match status" value="1"/>
</dbReference>
<feature type="active site" evidence="6">
    <location>
        <position position="341"/>
    </location>
</feature>